<accession>A0A1G2TVP0</accession>
<evidence type="ECO:0000256" key="4">
    <source>
        <dbReference type="ARBA" id="ARBA00022741"/>
    </source>
</evidence>
<dbReference type="Gene3D" id="1.10.730.10">
    <property type="entry name" value="Isoleucyl-tRNA Synthetase, Domain 1"/>
    <property type="match status" value="1"/>
</dbReference>
<keyword evidence="4" id="KW-0547">Nucleotide-binding</keyword>
<dbReference type="Proteomes" id="UP000178404">
    <property type="component" value="Unassembled WGS sequence"/>
</dbReference>
<dbReference type="PANTHER" id="PTHR11956">
    <property type="entry name" value="ARGINYL-TRNA SYNTHETASE"/>
    <property type="match status" value="1"/>
</dbReference>
<keyword evidence="6" id="KW-0648">Protein biosynthesis</keyword>
<dbReference type="SUPFAM" id="SSF47323">
    <property type="entry name" value="Anticodon-binding domain of a subclass of class I aminoacyl-tRNA synthetases"/>
    <property type="match status" value="1"/>
</dbReference>
<dbReference type="EMBL" id="MHWA01000019">
    <property type="protein sequence ID" value="OHB01219.1"/>
    <property type="molecule type" value="Genomic_DNA"/>
</dbReference>
<dbReference type="InterPro" id="IPR001278">
    <property type="entry name" value="Arg-tRNA-ligase"/>
</dbReference>
<comment type="caution">
    <text evidence="10">The sequence shown here is derived from an EMBL/GenBank/DDBJ whole genome shotgun (WGS) entry which is preliminary data.</text>
</comment>
<dbReference type="SMART" id="SM00836">
    <property type="entry name" value="DALR_1"/>
    <property type="match status" value="1"/>
</dbReference>
<dbReference type="SUPFAM" id="SSF52374">
    <property type="entry name" value="Nucleotidylyl transferase"/>
    <property type="match status" value="1"/>
</dbReference>
<evidence type="ECO:0000256" key="6">
    <source>
        <dbReference type="ARBA" id="ARBA00022917"/>
    </source>
</evidence>
<evidence type="ECO:0000256" key="1">
    <source>
        <dbReference type="ARBA" id="ARBA00005594"/>
    </source>
</evidence>
<name>A0A1G2TVP0_9BACT</name>
<dbReference type="Pfam" id="PF05746">
    <property type="entry name" value="DALR_1"/>
    <property type="match status" value="1"/>
</dbReference>
<evidence type="ECO:0000256" key="2">
    <source>
        <dbReference type="ARBA" id="ARBA00012837"/>
    </source>
</evidence>
<dbReference type="EC" id="6.1.1.19" evidence="2"/>
<dbReference type="PANTHER" id="PTHR11956:SF5">
    <property type="entry name" value="ARGININE--TRNA LIGASE, CYTOPLASMIC"/>
    <property type="match status" value="1"/>
</dbReference>
<dbReference type="Gene3D" id="3.40.50.620">
    <property type="entry name" value="HUPs"/>
    <property type="match status" value="1"/>
</dbReference>
<evidence type="ECO:0000256" key="7">
    <source>
        <dbReference type="ARBA" id="ARBA00023146"/>
    </source>
</evidence>
<gene>
    <name evidence="10" type="ORF">A3A90_01705</name>
</gene>
<evidence type="ECO:0000256" key="5">
    <source>
        <dbReference type="ARBA" id="ARBA00022840"/>
    </source>
</evidence>
<evidence type="ECO:0000256" key="3">
    <source>
        <dbReference type="ARBA" id="ARBA00022598"/>
    </source>
</evidence>
<dbReference type="InterPro" id="IPR008909">
    <property type="entry name" value="DALR_anticod-bd"/>
</dbReference>
<keyword evidence="7" id="KW-0030">Aminoacyl-tRNA synthetase</keyword>
<organism evidence="10 11">
    <name type="scientific">Candidatus Zambryskibacteria bacterium RIFCSPLOWO2_01_FULL_35_19</name>
    <dbReference type="NCBI Taxonomy" id="1802757"/>
    <lineage>
        <taxon>Bacteria</taxon>
        <taxon>Candidatus Zambryskiibacteriota</taxon>
    </lineage>
</organism>
<dbReference type="GO" id="GO:0004814">
    <property type="term" value="F:arginine-tRNA ligase activity"/>
    <property type="evidence" value="ECO:0007669"/>
    <property type="project" value="UniProtKB-EC"/>
</dbReference>
<reference evidence="10 11" key="1">
    <citation type="journal article" date="2016" name="Nat. Commun.">
        <title>Thousands of microbial genomes shed light on interconnected biogeochemical processes in an aquifer system.</title>
        <authorList>
            <person name="Anantharaman K."/>
            <person name="Brown C.T."/>
            <person name="Hug L.A."/>
            <person name="Sharon I."/>
            <person name="Castelle C.J."/>
            <person name="Probst A.J."/>
            <person name="Thomas B.C."/>
            <person name="Singh A."/>
            <person name="Wilkins M.J."/>
            <person name="Karaoz U."/>
            <person name="Brodie E.L."/>
            <person name="Williams K.H."/>
            <person name="Hubbard S.S."/>
            <person name="Banfield J.F."/>
        </authorList>
    </citation>
    <scope>NUCLEOTIDE SEQUENCE [LARGE SCALE GENOMIC DNA]</scope>
</reference>
<keyword evidence="5" id="KW-0067">ATP-binding</keyword>
<keyword evidence="3" id="KW-0436">Ligase</keyword>
<dbReference type="GO" id="GO:0005524">
    <property type="term" value="F:ATP binding"/>
    <property type="evidence" value="ECO:0007669"/>
    <property type="project" value="UniProtKB-KW"/>
</dbReference>
<comment type="similarity">
    <text evidence="1">Belongs to the class-I aminoacyl-tRNA synthetase family.</text>
</comment>
<proteinExistence type="inferred from homology"/>
<protein>
    <recommendedName>
        <fullName evidence="2">arginine--tRNA ligase</fullName>
        <ecNumber evidence="2">6.1.1.19</ecNumber>
    </recommendedName>
</protein>
<evidence type="ECO:0000256" key="8">
    <source>
        <dbReference type="ARBA" id="ARBA00049339"/>
    </source>
</evidence>
<feature type="domain" description="DALR anticodon binding" evidence="9">
    <location>
        <begin position="87"/>
        <end position="215"/>
    </location>
</feature>
<dbReference type="AlphaFoldDB" id="A0A1G2TVP0"/>
<evidence type="ECO:0000313" key="10">
    <source>
        <dbReference type="EMBL" id="OHB01219.1"/>
    </source>
</evidence>
<dbReference type="InterPro" id="IPR014729">
    <property type="entry name" value="Rossmann-like_a/b/a_fold"/>
</dbReference>
<sequence>MLNLTTGKMSSRKGNIITGESLIMDVESLINEKIKERDFSDAEKDTISEIVAIGAIKYSILRQATGGDIVFDFDKSISFEGDSGPYLQYTCVRANSVLEKAREVSRFDLDMSKSDFDTLKNWETTELERYLYRFPEVVERAGAEYAPHYLVTYLTELASVFNRFYANNRIIDLNPALSEQSESNGSPYKIALTQAVAHILKSGLYLLGIKVPERM</sequence>
<comment type="catalytic activity">
    <reaction evidence="8">
        <text>tRNA(Arg) + L-arginine + ATP = L-arginyl-tRNA(Arg) + AMP + diphosphate</text>
        <dbReference type="Rhea" id="RHEA:20301"/>
        <dbReference type="Rhea" id="RHEA-COMP:9658"/>
        <dbReference type="Rhea" id="RHEA-COMP:9673"/>
        <dbReference type="ChEBI" id="CHEBI:30616"/>
        <dbReference type="ChEBI" id="CHEBI:32682"/>
        <dbReference type="ChEBI" id="CHEBI:33019"/>
        <dbReference type="ChEBI" id="CHEBI:78442"/>
        <dbReference type="ChEBI" id="CHEBI:78513"/>
        <dbReference type="ChEBI" id="CHEBI:456215"/>
        <dbReference type="EC" id="6.1.1.19"/>
    </reaction>
</comment>
<evidence type="ECO:0000259" key="9">
    <source>
        <dbReference type="SMART" id="SM00836"/>
    </source>
</evidence>
<evidence type="ECO:0000313" key="11">
    <source>
        <dbReference type="Proteomes" id="UP000178404"/>
    </source>
</evidence>
<dbReference type="GO" id="GO:0006420">
    <property type="term" value="P:arginyl-tRNA aminoacylation"/>
    <property type="evidence" value="ECO:0007669"/>
    <property type="project" value="InterPro"/>
</dbReference>
<dbReference type="FunFam" id="1.10.730.10:FF:000006">
    <property type="entry name" value="Arginyl-tRNA synthetase 2, mitochondrial"/>
    <property type="match status" value="1"/>
</dbReference>
<dbReference type="InterPro" id="IPR009080">
    <property type="entry name" value="tRNAsynth_Ia_anticodon-bd"/>
</dbReference>